<feature type="transmembrane region" description="Helical" evidence="6">
    <location>
        <begin position="58"/>
        <end position="82"/>
    </location>
</feature>
<dbReference type="InterPro" id="IPR001155">
    <property type="entry name" value="OxRdtase_FMN_N"/>
</dbReference>
<name>A0A8H3CDF4_9AGAM</name>
<feature type="transmembrane region" description="Helical" evidence="6">
    <location>
        <begin position="180"/>
        <end position="200"/>
    </location>
</feature>
<dbReference type="PANTHER" id="PTHR43656:SF5">
    <property type="entry name" value="NADH:FLAVIN OXIDOREDUCTASE_NADH OXIDASE N-TERMINAL DOMAIN-CONTAINING PROTEIN"/>
    <property type="match status" value="1"/>
</dbReference>
<feature type="compositionally biased region" description="Polar residues" evidence="5">
    <location>
        <begin position="297"/>
        <end position="313"/>
    </location>
</feature>
<keyword evidence="3" id="KW-0288">FMN</keyword>
<evidence type="ECO:0000256" key="6">
    <source>
        <dbReference type="SAM" id="Phobius"/>
    </source>
</evidence>
<comment type="similarity">
    <text evidence="1">Belongs to the NADH:flavin oxidoreductase/NADH oxidase family.</text>
</comment>
<evidence type="ECO:0000313" key="9">
    <source>
        <dbReference type="EMBL" id="CAE6480111.1"/>
    </source>
</evidence>
<dbReference type="Gene3D" id="3.20.20.70">
    <property type="entry name" value="Aldolase class I"/>
    <property type="match status" value="1"/>
</dbReference>
<feature type="region of interest" description="Disordered" evidence="5">
    <location>
        <begin position="273"/>
        <end position="352"/>
    </location>
</feature>
<feature type="domain" description="DUF6533" evidence="8">
    <location>
        <begin position="27"/>
        <end position="69"/>
    </location>
</feature>
<dbReference type="GO" id="GO:0010181">
    <property type="term" value="F:FMN binding"/>
    <property type="evidence" value="ECO:0007669"/>
    <property type="project" value="InterPro"/>
</dbReference>
<feature type="transmembrane region" description="Helical" evidence="6">
    <location>
        <begin position="221"/>
        <end position="243"/>
    </location>
</feature>
<dbReference type="AlphaFoldDB" id="A0A8H3CDF4"/>
<evidence type="ECO:0000256" key="5">
    <source>
        <dbReference type="SAM" id="MobiDB-lite"/>
    </source>
</evidence>
<dbReference type="Pfam" id="PF00724">
    <property type="entry name" value="Oxidored_FMN"/>
    <property type="match status" value="1"/>
</dbReference>
<feature type="compositionally biased region" description="Polar residues" evidence="5">
    <location>
        <begin position="336"/>
        <end position="348"/>
    </location>
</feature>
<evidence type="ECO:0000256" key="4">
    <source>
        <dbReference type="ARBA" id="ARBA00023002"/>
    </source>
</evidence>
<dbReference type="Proteomes" id="UP000663888">
    <property type="component" value="Unassembled WGS sequence"/>
</dbReference>
<evidence type="ECO:0000256" key="1">
    <source>
        <dbReference type="ARBA" id="ARBA00005979"/>
    </source>
</evidence>
<feature type="domain" description="NADH:flavin oxidoreductase/NADH oxidase N-terminal" evidence="7">
    <location>
        <begin position="429"/>
        <end position="722"/>
    </location>
</feature>
<dbReference type="EMBL" id="CAJMWX010001307">
    <property type="protein sequence ID" value="CAE6480111.1"/>
    <property type="molecule type" value="Genomic_DNA"/>
</dbReference>
<evidence type="ECO:0000256" key="2">
    <source>
        <dbReference type="ARBA" id="ARBA00022630"/>
    </source>
</evidence>
<keyword evidence="4" id="KW-0560">Oxidoreductase</keyword>
<dbReference type="InterPro" id="IPR013785">
    <property type="entry name" value="Aldolase_TIM"/>
</dbReference>
<feature type="transmembrane region" description="Helical" evidence="6">
    <location>
        <begin position="102"/>
        <end position="120"/>
    </location>
</feature>
<dbReference type="PANTHER" id="PTHR43656">
    <property type="entry name" value="BINDING OXIDOREDUCTASE, PUTATIVE (AFU_ORTHOLOGUE AFUA_2G08260)-RELATED"/>
    <property type="match status" value="1"/>
</dbReference>
<protein>
    <recommendedName>
        <fullName evidence="11">NADH:flavin oxidoreductase/NADH oxidase N-terminal domain-containing protein</fullName>
    </recommendedName>
</protein>
<evidence type="ECO:0008006" key="11">
    <source>
        <dbReference type="Google" id="ProtNLM"/>
    </source>
</evidence>
<evidence type="ECO:0000259" key="7">
    <source>
        <dbReference type="Pfam" id="PF00724"/>
    </source>
</evidence>
<keyword evidence="6" id="KW-0472">Membrane</keyword>
<evidence type="ECO:0000313" key="10">
    <source>
        <dbReference type="Proteomes" id="UP000663888"/>
    </source>
</evidence>
<accession>A0A8H3CDF4</accession>
<keyword evidence="2" id="KW-0285">Flavoprotein</keyword>
<organism evidence="9 10">
    <name type="scientific">Rhizoctonia solani</name>
    <dbReference type="NCBI Taxonomy" id="456999"/>
    <lineage>
        <taxon>Eukaryota</taxon>
        <taxon>Fungi</taxon>
        <taxon>Dikarya</taxon>
        <taxon>Basidiomycota</taxon>
        <taxon>Agaricomycotina</taxon>
        <taxon>Agaricomycetes</taxon>
        <taxon>Cantharellales</taxon>
        <taxon>Ceratobasidiaceae</taxon>
        <taxon>Rhizoctonia</taxon>
    </lineage>
</organism>
<dbReference type="InterPro" id="IPR045340">
    <property type="entry name" value="DUF6533"/>
</dbReference>
<dbReference type="InterPro" id="IPR051799">
    <property type="entry name" value="NADH_flavin_oxidoreductase"/>
</dbReference>
<keyword evidence="6" id="KW-1133">Transmembrane helix</keyword>
<dbReference type="GO" id="GO:0016491">
    <property type="term" value="F:oxidoreductase activity"/>
    <property type="evidence" value="ECO:0007669"/>
    <property type="project" value="UniProtKB-KW"/>
</dbReference>
<reference evidence="9" key="1">
    <citation type="submission" date="2021-01" db="EMBL/GenBank/DDBJ databases">
        <authorList>
            <person name="Kaushik A."/>
        </authorList>
    </citation>
    <scope>NUCLEOTIDE SEQUENCE</scope>
    <source>
        <strain evidence="9">AG4-R118</strain>
    </source>
</reference>
<sequence>MSSITDMSPEGLARTITEAQHINAAKYYLIASITMMAYDMVLTFHLEYEYIWKRKKTLVSYLFLINRYLNPCYYIITTTAYFDPSWTFTAPPLISCARFVKFEGAATCATYAITNLMMTLRVHALWQNRWVLGYLLSLCVIQVGMWAYVLNYSEPVAYPNIDVIFHGCILTGKPSFGNKWQMWLFAYVVFDSSVFALVLAKTLRYSRETHSPLIKTLRNDGTAYFVVIFTVNVVWLVMTFHAAETLKNINEHFSHLVSVVLISRLTIHLRSEGDRHSKETWRPGPPVPSARGRHHSNSFSGPPDQTASVSTYAGQRWARSEKGKNKSLDGVGSPPESLSTTIGPSPGSTVADLNKDVEKAGESSRIWRRSSLRYGPATPSLEDAKQLGEAITFKFSGRTMVSRIYKAATGERMYSWDQCDPSARGTPLDRLVQLYETWGRGGYGMIISGNITVDSKHLEIPGNGVIARSNSTPAHIEQFCRLAGAGKAHGSLVVMQLSHAGRRTPGYINSQPVSAGDVRSNEQTIIPYGQPTPLTKEGIAQVVEQFVYAASIAHQAGFDGIQLHSAYDSLLSQFLSTKTNNRSDDYGGNIDNRSRIIHEIIDSIRKEVKDPGFIIGIKVYLSDFRDKINDARHFCQNLQGLGLDFIELIGGDFDPPESQGHSVTPLKEFVQQISPLLSNTLVFLSGGFRSSENMARAIRGGHCACVGLGRPCGSDPLLPSQIISRQFGGATKPDPSLDATAVRLATGTQMEAIARGMAPIDLSNPGVAQEFNTRVKRFEEEREEALKQGKVKAGYMVWNEAT</sequence>
<evidence type="ECO:0000256" key="3">
    <source>
        <dbReference type="ARBA" id="ARBA00022643"/>
    </source>
</evidence>
<proteinExistence type="inferred from homology"/>
<feature type="compositionally biased region" description="Basic and acidic residues" evidence="5">
    <location>
        <begin position="318"/>
        <end position="327"/>
    </location>
</feature>
<dbReference type="SUPFAM" id="SSF51395">
    <property type="entry name" value="FMN-linked oxidoreductases"/>
    <property type="match status" value="1"/>
</dbReference>
<evidence type="ECO:0000259" key="8">
    <source>
        <dbReference type="Pfam" id="PF20151"/>
    </source>
</evidence>
<feature type="transmembrane region" description="Helical" evidence="6">
    <location>
        <begin position="132"/>
        <end position="150"/>
    </location>
</feature>
<gene>
    <name evidence="9" type="ORF">RDB_LOCUS123215</name>
</gene>
<keyword evidence="6" id="KW-0812">Transmembrane</keyword>
<dbReference type="Pfam" id="PF20151">
    <property type="entry name" value="DUF6533"/>
    <property type="match status" value="1"/>
</dbReference>
<comment type="caution">
    <text evidence="9">The sequence shown here is derived from an EMBL/GenBank/DDBJ whole genome shotgun (WGS) entry which is preliminary data.</text>
</comment>